<dbReference type="OMA" id="FTMPLWR"/>
<dbReference type="InterPro" id="IPR002401">
    <property type="entry name" value="Cyt_P450_E_grp-I"/>
</dbReference>
<keyword evidence="4 5" id="KW-0408">Iron</keyword>
<sequence>MAIHRIITDPAALLIVGTLLFLVYLIYQRFLHPLAKYPGPFLAAFTDFNKFSLFLSLRIDQRIFSLHQKYGPIVRIAPNELSFWNPEAVAPIYKSGKAMVKSPFFDGFKTFNPSLFGNRDEKVHALRRRQMAHSFSTSSLTDMESIFDRHVENLRRKLDKYAVSGDQFDLKDLIAFYGYDVIGELAFNLDFHSQEKDDPENLPPINDHILLGCLYGSLPGILPWSMNLSKYLPFSWLRKLLGSRQKIRSTVAQCVEDKTSESSGKTLLTNLQKAKDPETGEELSNIEINSEAFGFLVAGSHTTSGTLTLFFHHLLHNPDVRRRLEEEICQKLPIIEHGAYPFPGLEKMLPFMTACIRENFRHSPVFTMPLTRTVMDHAGMIIDGERIPRGVNVSISNYSLHHNPSIWGPDHDEFNPDRWLASDGTAQDKLQYLMHFGVGHRMCIGRNIATISIVKIITTLFRSYDFDVMDKDERLDVMTVGIGEKEGPLWCRVSWRE</sequence>
<keyword evidence="7" id="KW-0472">Membrane</keyword>
<name>W6QEP8_PENRF</name>
<evidence type="ECO:0000256" key="2">
    <source>
        <dbReference type="ARBA" id="ARBA00022723"/>
    </source>
</evidence>
<evidence type="ECO:0000256" key="4">
    <source>
        <dbReference type="ARBA" id="ARBA00023004"/>
    </source>
</evidence>
<dbReference type="GO" id="GO:0005506">
    <property type="term" value="F:iron ion binding"/>
    <property type="evidence" value="ECO:0007669"/>
    <property type="project" value="InterPro"/>
</dbReference>
<proteinExistence type="inferred from homology"/>
<dbReference type="GO" id="GO:0043386">
    <property type="term" value="P:mycotoxin biosynthetic process"/>
    <property type="evidence" value="ECO:0007669"/>
    <property type="project" value="UniProtKB-ARBA"/>
</dbReference>
<dbReference type="PRINTS" id="PR00463">
    <property type="entry name" value="EP450I"/>
</dbReference>
<evidence type="ECO:0000256" key="6">
    <source>
        <dbReference type="RuleBase" id="RU000461"/>
    </source>
</evidence>
<dbReference type="PRINTS" id="PR00385">
    <property type="entry name" value="P450"/>
</dbReference>
<gene>
    <name evidence="8" type="ORF">PROQFM164_S03g001235</name>
</gene>
<evidence type="ECO:0000313" key="8">
    <source>
        <dbReference type="EMBL" id="CDM34511.1"/>
    </source>
</evidence>
<keyword evidence="9" id="KW-1185">Reference proteome</keyword>
<evidence type="ECO:0000256" key="1">
    <source>
        <dbReference type="ARBA" id="ARBA00001971"/>
    </source>
</evidence>
<evidence type="ECO:0000313" key="9">
    <source>
        <dbReference type="Proteomes" id="UP000030686"/>
    </source>
</evidence>
<dbReference type="Proteomes" id="UP000030686">
    <property type="component" value="Unassembled WGS sequence"/>
</dbReference>
<dbReference type="EMBL" id="HG792017">
    <property type="protein sequence ID" value="CDM34511.1"/>
    <property type="molecule type" value="Genomic_DNA"/>
</dbReference>
<keyword evidence="2 5" id="KW-0479">Metal-binding</keyword>
<dbReference type="GO" id="GO:0020037">
    <property type="term" value="F:heme binding"/>
    <property type="evidence" value="ECO:0007669"/>
    <property type="project" value="InterPro"/>
</dbReference>
<comment type="cofactor">
    <cofactor evidence="1 5">
        <name>heme</name>
        <dbReference type="ChEBI" id="CHEBI:30413"/>
    </cofactor>
</comment>
<feature type="binding site" description="axial binding residue" evidence="5">
    <location>
        <position position="443"/>
    </location>
    <ligand>
        <name>heme</name>
        <dbReference type="ChEBI" id="CHEBI:30413"/>
    </ligand>
    <ligandPart>
        <name>Fe</name>
        <dbReference type="ChEBI" id="CHEBI:18248"/>
    </ligandPart>
</feature>
<reference evidence="8" key="1">
    <citation type="journal article" date="2014" name="Nat. Commun.">
        <title>Multiple recent horizontal transfers of a large genomic region in cheese making fungi.</title>
        <authorList>
            <person name="Cheeseman K."/>
            <person name="Ropars J."/>
            <person name="Renault P."/>
            <person name="Dupont J."/>
            <person name="Gouzy J."/>
            <person name="Branca A."/>
            <person name="Abraham A.L."/>
            <person name="Ceppi M."/>
            <person name="Conseiller E."/>
            <person name="Debuchy R."/>
            <person name="Malagnac F."/>
            <person name="Goarin A."/>
            <person name="Silar P."/>
            <person name="Lacoste S."/>
            <person name="Sallet E."/>
            <person name="Bensimon A."/>
            <person name="Giraud T."/>
            <person name="Brygoo Y."/>
        </authorList>
    </citation>
    <scope>NUCLEOTIDE SEQUENCE [LARGE SCALE GENOMIC DNA]</scope>
    <source>
        <strain evidence="8">FM164</strain>
    </source>
</reference>
<evidence type="ECO:0000256" key="7">
    <source>
        <dbReference type="SAM" id="Phobius"/>
    </source>
</evidence>
<keyword evidence="5 6" id="KW-0349">Heme</keyword>
<dbReference type="Pfam" id="PF00067">
    <property type="entry name" value="p450"/>
    <property type="match status" value="1"/>
</dbReference>
<dbReference type="AlphaFoldDB" id="W6QEP8"/>
<evidence type="ECO:0000256" key="3">
    <source>
        <dbReference type="ARBA" id="ARBA00023002"/>
    </source>
</evidence>
<evidence type="ECO:0000256" key="5">
    <source>
        <dbReference type="PIRSR" id="PIRSR602401-1"/>
    </source>
</evidence>
<keyword evidence="7" id="KW-1133">Transmembrane helix</keyword>
<dbReference type="SUPFAM" id="SSF48264">
    <property type="entry name" value="Cytochrome P450"/>
    <property type="match status" value="1"/>
</dbReference>
<dbReference type="InterPro" id="IPR001128">
    <property type="entry name" value="Cyt_P450"/>
</dbReference>
<accession>W6QEP8</accession>
<dbReference type="InterPro" id="IPR036396">
    <property type="entry name" value="Cyt_P450_sf"/>
</dbReference>
<dbReference type="InterPro" id="IPR017972">
    <property type="entry name" value="Cyt_P450_CS"/>
</dbReference>
<dbReference type="PANTHER" id="PTHR24305">
    <property type="entry name" value="CYTOCHROME P450"/>
    <property type="match status" value="1"/>
</dbReference>
<organism evidence="8 9">
    <name type="scientific">Penicillium roqueforti (strain FM164)</name>
    <dbReference type="NCBI Taxonomy" id="1365484"/>
    <lineage>
        <taxon>Eukaryota</taxon>
        <taxon>Fungi</taxon>
        <taxon>Dikarya</taxon>
        <taxon>Ascomycota</taxon>
        <taxon>Pezizomycotina</taxon>
        <taxon>Eurotiomycetes</taxon>
        <taxon>Eurotiomycetidae</taxon>
        <taxon>Eurotiales</taxon>
        <taxon>Aspergillaceae</taxon>
        <taxon>Penicillium</taxon>
    </lineage>
</organism>
<dbReference type="Gene3D" id="1.10.630.10">
    <property type="entry name" value="Cytochrome P450"/>
    <property type="match status" value="1"/>
</dbReference>
<protein>
    <submittedName>
        <fullName evidence="8">Cytochrome P450</fullName>
    </submittedName>
</protein>
<keyword evidence="6" id="KW-0503">Monooxygenase</keyword>
<keyword evidence="7" id="KW-0812">Transmembrane</keyword>
<dbReference type="PROSITE" id="PS00086">
    <property type="entry name" value="CYTOCHROME_P450"/>
    <property type="match status" value="1"/>
</dbReference>
<dbReference type="GO" id="GO:0004497">
    <property type="term" value="F:monooxygenase activity"/>
    <property type="evidence" value="ECO:0007669"/>
    <property type="project" value="UniProtKB-KW"/>
</dbReference>
<dbReference type="InterPro" id="IPR050121">
    <property type="entry name" value="Cytochrome_P450_monoxygenase"/>
</dbReference>
<dbReference type="PANTHER" id="PTHR24305:SF103">
    <property type="entry name" value="P450, PUTATIVE (EUROFUNG)-RELATED"/>
    <property type="match status" value="1"/>
</dbReference>
<feature type="transmembrane region" description="Helical" evidence="7">
    <location>
        <begin position="6"/>
        <end position="27"/>
    </location>
</feature>
<dbReference type="STRING" id="1365484.W6QEP8"/>
<dbReference type="OrthoDB" id="1470350at2759"/>
<keyword evidence="3 6" id="KW-0560">Oxidoreductase</keyword>
<dbReference type="GO" id="GO:0016705">
    <property type="term" value="F:oxidoreductase activity, acting on paired donors, with incorporation or reduction of molecular oxygen"/>
    <property type="evidence" value="ECO:0007669"/>
    <property type="project" value="InterPro"/>
</dbReference>
<comment type="similarity">
    <text evidence="6">Belongs to the cytochrome P450 family.</text>
</comment>